<reference evidence="1 2" key="1">
    <citation type="submission" date="2019-03" db="EMBL/GenBank/DDBJ databases">
        <authorList>
            <person name="He R.-H."/>
        </authorList>
    </citation>
    <scope>NUCLEOTIDE SEQUENCE [LARGE SCALE GENOMIC DNA]</scope>
    <source>
        <strain evidence="2">SH 714</strain>
    </source>
</reference>
<organism evidence="1 2">
    <name type="scientific">Filobacillus milosensis</name>
    <dbReference type="NCBI Taxonomy" id="94137"/>
    <lineage>
        <taxon>Bacteria</taxon>
        <taxon>Bacillati</taxon>
        <taxon>Bacillota</taxon>
        <taxon>Bacilli</taxon>
        <taxon>Bacillales</taxon>
        <taxon>Bacillaceae</taxon>
        <taxon>Filobacillus</taxon>
    </lineage>
</organism>
<evidence type="ECO:0008006" key="3">
    <source>
        <dbReference type="Google" id="ProtNLM"/>
    </source>
</evidence>
<dbReference type="OrthoDB" id="2381338at2"/>
<gene>
    <name evidence="1" type="ORF">E3U55_04255</name>
</gene>
<dbReference type="Gene3D" id="3.40.720.10">
    <property type="entry name" value="Alkaline Phosphatase, subunit A"/>
    <property type="match status" value="1"/>
</dbReference>
<dbReference type="AlphaFoldDB" id="A0A4Y8IQS6"/>
<dbReference type="SUPFAM" id="SSF53649">
    <property type="entry name" value="Alkaline phosphatase-like"/>
    <property type="match status" value="1"/>
</dbReference>
<dbReference type="Pfam" id="PF01663">
    <property type="entry name" value="Phosphodiest"/>
    <property type="match status" value="1"/>
</dbReference>
<dbReference type="PANTHER" id="PTHR10151:SF120">
    <property type="entry name" value="BIS(5'-ADENOSYL)-TRIPHOSPHATASE"/>
    <property type="match status" value="1"/>
</dbReference>
<dbReference type="PANTHER" id="PTHR10151">
    <property type="entry name" value="ECTONUCLEOTIDE PYROPHOSPHATASE/PHOSPHODIESTERASE"/>
    <property type="match status" value="1"/>
</dbReference>
<protein>
    <recommendedName>
        <fullName evidence="3">Alkaline phosphatase family protein</fullName>
    </recommendedName>
</protein>
<proteinExistence type="predicted"/>
<name>A0A4Y8IQS6_9BACI</name>
<dbReference type="Proteomes" id="UP000297975">
    <property type="component" value="Unassembled WGS sequence"/>
</dbReference>
<dbReference type="RefSeq" id="WP_134339090.1">
    <property type="nucleotide sequence ID" value="NZ_SOPW01000003.1"/>
</dbReference>
<comment type="caution">
    <text evidence="1">The sequence shown here is derived from an EMBL/GenBank/DDBJ whole genome shotgun (WGS) entry which is preliminary data.</text>
</comment>
<evidence type="ECO:0000313" key="1">
    <source>
        <dbReference type="EMBL" id="TFB24032.1"/>
    </source>
</evidence>
<dbReference type="InterPro" id="IPR017850">
    <property type="entry name" value="Alkaline_phosphatase_core_sf"/>
</dbReference>
<keyword evidence="2" id="KW-1185">Reference proteome</keyword>
<dbReference type="GO" id="GO:0016787">
    <property type="term" value="F:hydrolase activity"/>
    <property type="evidence" value="ECO:0007669"/>
    <property type="project" value="UniProtKB-ARBA"/>
</dbReference>
<evidence type="ECO:0000313" key="2">
    <source>
        <dbReference type="Proteomes" id="UP000297975"/>
    </source>
</evidence>
<dbReference type="InterPro" id="IPR002591">
    <property type="entry name" value="Phosphodiest/P_Trfase"/>
</dbReference>
<dbReference type="EMBL" id="SOPW01000003">
    <property type="protein sequence ID" value="TFB24032.1"/>
    <property type="molecule type" value="Genomic_DNA"/>
</dbReference>
<sequence length="485" mass="54991">MKYNKPVILLNIDSLMTEPLLLAIKKNKAPAIKFLMNHGTFIPNMVSSFPTMSVTIDSSLLTGTYPDQHKIPGLNWFNGNKKQKINYGTGFRETIGIGFSDSVINMFDRLNNEDLSKGVTTIFEDLAKYQITSSSINSFVYRGNNIKNLIVPKFIQTITNVDETITTQSPELFSLGAFASVRNNSFAPFLIGGNRKYAGRELRYLIKNQLIPGFTFCIFQDMDIRVHVKGPYDISGISKIDKEIQKTLNLYDSWEQAIEQNIWMVIGDNGQSPTGWNPKKVLIDLRKTYSNYNIHNIKHKVEAHNELLISVNQRMAYIYALKKDLSLSSVAEKAQSDDRIDVIAWKEGSIINVISGKKEGRLKFKKKGPYYDEYKQTWTLEGNYEILDLNIKGHNINYNDFPDALARIYGSLHSHEGRFIIVNAKPGHEFLAQKTPFHIGGACHGSLHKQESLIPFICTGTDTEVNPSRIIDLKELIINQLINNN</sequence>
<accession>A0A4Y8IQS6</accession>